<dbReference type="PANTHER" id="PTHR33112:SF8">
    <property type="entry name" value="HETEROKARYON INCOMPATIBILITY DOMAIN-CONTAINING PROTEIN"/>
    <property type="match status" value="1"/>
</dbReference>
<evidence type="ECO:0000256" key="1">
    <source>
        <dbReference type="SAM" id="MobiDB-lite"/>
    </source>
</evidence>
<evidence type="ECO:0000259" key="2">
    <source>
        <dbReference type="Pfam" id="PF06985"/>
    </source>
</evidence>
<dbReference type="OrthoDB" id="5362512at2759"/>
<gene>
    <name evidence="3" type="ORF">MBM_03751</name>
</gene>
<protein>
    <submittedName>
        <fullName evidence="3">Het domain containing protein</fullName>
    </submittedName>
</protein>
<evidence type="ECO:0000313" key="4">
    <source>
        <dbReference type="Proteomes" id="UP000006753"/>
    </source>
</evidence>
<dbReference type="Proteomes" id="UP000006753">
    <property type="component" value="Unassembled WGS sequence"/>
</dbReference>
<accession>K1XYR2</accession>
<dbReference type="EMBL" id="JH921434">
    <property type="protein sequence ID" value="EKD17979.1"/>
    <property type="molecule type" value="Genomic_DNA"/>
</dbReference>
<dbReference type="STRING" id="1072389.K1XYR2"/>
<keyword evidence="4" id="KW-1185">Reference proteome</keyword>
<evidence type="ECO:0000313" key="3">
    <source>
        <dbReference type="EMBL" id="EKD17979.1"/>
    </source>
</evidence>
<dbReference type="AlphaFoldDB" id="K1XYR2"/>
<dbReference type="HOGENOM" id="CLU_002639_2_12_1"/>
<feature type="region of interest" description="Disordered" evidence="1">
    <location>
        <begin position="71"/>
        <end position="90"/>
    </location>
</feature>
<dbReference type="InParanoid" id="K1XYR2"/>
<dbReference type="KEGG" id="mbe:MBM_03751"/>
<dbReference type="eggNOG" id="ENOG502SN86">
    <property type="taxonomic scope" value="Eukaryota"/>
</dbReference>
<dbReference type="Pfam" id="PF06985">
    <property type="entry name" value="HET"/>
    <property type="match status" value="1"/>
</dbReference>
<reference evidence="3 4" key="1">
    <citation type="journal article" date="2012" name="BMC Genomics">
        <title>Sequencing the genome of Marssonina brunnea reveals fungus-poplar co-evolution.</title>
        <authorList>
            <person name="Zhu S."/>
            <person name="Cao Y.-Z."/>
            <person name="Jiang C."/>
            <person name="Tan B.-Y."/>
            <person name="Wang Z."/>
            <person name="Feng S."/>
            <person name="Zhang L."/>
            <person name="Su X.-H."/>
            <person name="Brejova B."/>
            <person name="Vinar T."/>
            <person name="Xu M."/>
            <person name="Wang M.-X."/>
            <person name="Zhang S.-G."/>
            <person name="Huang M.-R."/>
            <person name="Wu R."/>
            <person name="Zhou Y."/>
        </authorList>
    </citation>
    <scope>NUCLEOTIDE SEQUENCE [LARGE SCALE GENOMIC DNA]</scope>
    <source>
        <strain evidence="3 4">MB_m1</strain>
    </source>
</reference>
<dbReference type="OMA" id="RYSHESC"/>
<name>K1XYR2_MARBU</name>
<sequence>MRGPDLDRMQVHQPSYLALRNAASAGCQLFFEGRSTLERVSEQYPGRQISLVAWGRESDGWLDRILVTTTGEIPDGDSDQEESGAISDPTMHPDYQLALSGVLNIFAYPGRPLPLTAGDSDEDFELVRRWLEDCRYSHESCRKASLTHTRLPTRVLDIGAGDGLEEPYLLETSGMHGCYITLSHCWGGEVPLTTTSATIIQRKLSIPLSSLPKTFRDAVFISRRLDVRYLWVDSLCIVQDSRSDWEKESALMGDVYGRSYLTIAARGAANANVGCFIPRNAELPPCRLEYRDGPVPGAFFVRDPSSKNERIDQSPLDGRGWVFQERILSPRVLYYGSQQLYWECASATLRQDGKYRDVEGDKFRSYDGFKQCWDPNAAIKPRLPPLGSSEYPVEMDDASAKSLELMSRWYRIVEQYSRRQLTFASDRLPAIAGVAKQFHRSTGYAYVAGLWKEDLVAGLLWYRSGHKGAITSSRLPTWSWARFSGGIGFWGEGGSGLKLLKTDCYVLDLSYEIMDRLGNYGEVSNARLLVEGRVVRVRVQPGPRGEYEDLQLHTADGVPVGRPKFDEMKYRKLGSEYYCLQVHKGYRSTAGLLLEELDGQRGEYGRVGYVTILSTERPISGYPDGRLAFSDTIPQVLTIV</sequence>
<dbReference type="PANTHER" id="PTHR33112">
    <property type="entry name" value="DOMAIN PROTEIN, PUTATIVE-RELATED"/>
    <property type="match status" value="1"/>
</dbReference>
<proteinExistence type="predicted"/>
<dbReference type="InterPro" id="IPR010730">
    <property type="entry name" value="HET"/>
</dbReference>
<feature type="domain" description="Heterokaryon incompatibility" evidence="2">
    <location>
        <begin position="179"/>
        <end position="325"/>
    </location>
</feature>
<organism evidence="3 4">
    <name type="scientific">Marssonina brunnea f. sp. multigermtubi (strain MB_m1)</name>
    <name type="common">Marssonina leaf spot fungus</name>
    <dbReference type="NCBI Taxonomy" id="1072389"/>
    <lineage>
        <taxon>Eukaryota</taxon>
        <taxon>Fungi</taxon>
        <taxon>Dikarya</taxon>
        <taxon>Ascomycota</taxon>
        <taxon>Pezizomycotina</taxon>
        <taxon>Leotiomycetes</taxon>
        <taxon>Helotiales</taxon>
        <taxon>Drepanopezizaceae</taxon>
        <taxon>Drepanopeziza</taxon>
    </lineage>
</organism>